<dbReference type="Pfam" id="PF00361">
    <property type="entry name" value="Proton_antipo_M"/>
    <property type="match status" value="1"/>
</dbReference>
<dbReference type="EnsemblPlants" id="Solyc01g065597.1.1">
    <property type="protein sequence ID" value="Solyc01g065597.1.1"/>
    <property type="gene ID" value="Solyc01g065597.1"/>
</dbReference>
<keyword evidence="7" id="KW-0472">Membrane</keyword>
<dbReference type="AlphaFoldDB" id="A0A3Q7EEU1"/>
<evidence type="ECO:0000256" key="2">
    <source>
        <dbReference type="ARBA" id="ARBA00022640"/>
    </source>
</evidence>
<evidence type="ECO:0000256" key="6">
    <source>
        <dbReference type="ARBA" id="ARBA00048026"/>
    </source>
</evidence>
<proteinExistence type="predicted"/>
<evidence type="ECO:0000313" key="10">
    <source>
        <dbReference type="Proteomes" id="UP000004994"/>
    </source>
</evidence>
<keyword evidence="10" id="KW-1185">Reference proteome</keyword>
<dbReference type="InterPro" id="IPR001750">
    <property type="entry name" value="ND/Mrp_TM"/>
</dbReference>
<sequence length="175" mass="19637">MLIAGSLIKIRVYGLIRINMKLLPHAHSIFSRKFKKRIAYSFVSHIGFIIIEISFLTDTRLNGSLLKIISHGVIGAVLFFLAGTTYDRIHIVYLDEMAAIAIQMPTQFTMFSIFSMASLALPGMKGFVAKLIVFFEIITGQNYLLVPTLLITFVMAIKIILNPISLLSTLNILWT</sequence>
<evidence type="ECO:0000256" key="1">
    <source>
        <dbReference type="ARBA" id="ARBA00004334"/>
    </source>
</evidence>
<accession>A0A3Q7EEU1</accession>
<keyword evidence="4" id="KW-0520">NAD</keyword>
<keyword evidence="2" id="KW-0934">Plastid</keyword>
<keyword evidence="7" id="KW-0812">Transmembrane</keyword>
<feature type="domain" description="NADH:quinone oxidoreductase/Mrp antiporter transmembrane" evidence="8">
    <location>
        <begin position="27"/>
        <end position="153"/>
    </location>
</feature>
<dbReference type="InParanoid" id="A0A3Q7EEU1"/>
<dbReference type="PANTHER" id="PTHR43507">
    <property type="entry name" value="NADH-UBIQUINONE OXIDOREDUCTASE CHAIN 4"/>
    <property type="match status" value="1"/>
</dbReference>
<dbReference type="InterPro" id="IPR003918">
    <property type="entry name" value="NADH_UbQ_OxRdtase"/>
</dbReference>
<feature type="transmembrane region" description="Helical" evidence="7">
    <location>
        <begin position="68"/>
        <end position="86"/>
    </location>
</feature>
<protein>
    <recommendedName>
        <fullName evidence="8">NADH:quinone oxidoreductase/Mrp antiporter transmembrane domain-containing protein</fullName>
    </recommendedName>
</protein>
<feature type="transmembrane region" description="Helical" evidence="7">
    <location>
        <begin position="38"/>
        <end position="56"/>
    </location>
</feature>
<dbReference type="GO" id="GO:0008137">
    <property type="term" value="F:NADH dehydrogenase (ubiquinone) activity"/>
    <property type="evidence" value="ECO:0007669"/>
    <property type="project" value="InterPro"/>
</dbReference>
<keyword evidence="3" id="KW-1278">Translocase</keyword>
<keyword evidence="7" id="KW-1133">Transmembrane helix</keyword>
<dbReference type="PRINTS" id="PR01437">
    <property type="entry name" value="NUOXDRDTASE4"/>
</dbReference>
<comment type="catalytic activity">
    <reaction evidence="5">
        <text>a plastoquinone + NADPH + (n+1) H(+)(in) = a plastoquinol + NADP(+) + n H(+)(out)</text>
        <dbReference type="Rhea" id="RHEA:42612"/>
        <dbReference type="Rhea" id="RHEA-COMP:9561"/>
        <dbReference type="Rhea" id="RHEA-COMP:9562"/>
        <dbReference type="ChEBI" id="CHEBI:15378"/>
        <dbReference type="ChEBI" id="CHEBI:17757"/>
        <dbReference type="ChEBI" id="CHEBI:57783"/>
        <dbReference type="ChEBI" id="CHEBI:58349"/>
        <dbReference type="ChEBI" id="CHEBI:62192"/>
    </reaction>
</comment>
<dbReference type="PaxDb" id="4081-Solyc01g065600.1.1"/>
<evidence type="ECO:0000313" key="9">
    <source>
        <dbReference type="EnsemblPlants" id="Solyc01g065597.1.1"/>
    </source>
</evidence>
<dbReference type="GO" id="GO:0009535">
    <property type="term" value="C:chloroplast thylakoid membrane"/>
    <property type="evidence" value="ECO:0007669"/>
    <property type="project" value="UniProtKB-SubCell"/>
</dbReference>
<dbReference type="Proteomes" id="UP000004994">
    <property type="component" value="Chromosome 1"/>
</dbReference>
<evidence type="ECO:0000259" key="8">
    <source>
        <dbReference type="Pfam" id="PF00361"/>
    </source>
</evidence>
<feature type="transmembrane region" description="Helical" evidence="7">
    <location>
        <begin position="141"/>
        <end position="161"/>
    </location>
</feature>
<comment type="catalytic activity">
    <reaction evidence="6">
        <text>a plastoquinone + NADH + (n+1) H(+)(in) = a plastoquinol + NAD(+) + n H(+)(out)</text>
        <dbReference type="Rhea" id="RHEA:42608"/>
        <dbReference type="Rhea" id="RHEA-COMP:9561"/>
        <dbReference type="Rhea" id="RHEA-COMP:9562"/>
        <dbReference type="ChEBI" id="CHEBI:15378"/>
        <dbReference type="ChEBI" id="CHEBI:17757"/>
        <dbReference type="ChEBI" id="CHEBI:57540"/>
        <dbReference type="ChEBI" id="CHEBI:57945"/>
        <dbReference type="ChEBI" id="CHEBI:62192"/>
    </reaction>
</comment>
<reference evidence="9" key="1">
    <citation type="journal article" date="2012" name="Nature">
        <title>The tomato genome sequence provides insights into fleshy fruit evolution.</title>
        <authorList>
            <consortium name="Tomato Genome Consortium"/>
        </authorList>
    </citation>
    <scope>NUCLEOTIDE SEQUENCE [LARGE SCALE GENOMIC DNA]</scope>
    <source>
        <strain evidence="9">cv. Heinz 1706</strain>
    </source>
</reference>
<name>A0A3Q7EEU1_SOLLC</name>
<dbReference type="OMA" id="RIHIVYL"/>
<organism evidence="9">
    <name type="scientific">Solanum lycopersicum</name>
    <name type="common">Tomato</name>
    <name type="synonym">Lycopersicon esculentum</name>
    <dbReference type="NCBI Taxonomy" id="4081"/>
    <lineage>
        <taxon>Eukaryota</taxon>
        <taxon>Viridiplantae</taxon>
        <taxon>Streptophyta</taxon>
        <taxon>Embryophyta</taxon>
        <taxon>Tracheophyta</taxon>
        <taxon>Spermatophyta</taxon>
        <taxon>Magnoliopsida</taxon>
        <taxon>eudicotyledons</taxon>
        <taxon>Gunneridae</taxon>
        <taxon>Pentapetalae</taxon>
        <taxon>asterids</taxon>
        <taxon>lamiids</taxon>
        <taxon>Solanales</taxon>
        <taxon>Solanaceae</taxon>
        <taxon>Solanoideae</taxon>
        <taxon>Solaneae</taxon>
        <taxon>Solanum</taxon>
        <taxon>Solanum subgen. Lycopersicon</taxon>
    </lineage>
</organism>
<dbReference type="GO" id="GO:0042773">
    <property type="term" value="P:ATP synthesis coupled electron transport"/>
    <property type="evidence" value="ECO:0007669"/>
    <property type="project" value="InterPro"/>
</dbReference>
<dbReference type="GO" id="GO:0015990">
    <property type="term" value="P:electron transport coupled proton transport"/>
    <property type="evidence" value="ECO:0000318"/>
    <property type="project" value="GO_Central"/>
</dbReference>
<comment type="subcellular location">
    <subcellularLocation>
        <location evidence="1">Plastid</location>
        <location evidence="1">Chloroplast thylakoid membrane</location>
    </subcellularLocation>
</comment>
<reference evidence="9" key="2">
    <citation type="submission" date="2019-01" db="UniProtKB">
        <authorList>
            <consortium name="EnsemblPlants"/>
        </authorList>
    </citation>
    <scope>IDENTIFICATION</scope>
    <source>
        <strain evidence="9">cv. Heinz 1706</strain>
    </source>
</reference>
<dbReference type="PANTHER" id="PTHR43507:SF21">
    <property type="entry name" value="NAD(P)H-QUINONE OXIDOREDUCTASE CHAIN 4, CHLOROPLASTIC"/>
    <property type="match status" value="1"/>
</dbReference>
<evidence type="ECO:0000256" key="3">
    <source>
        <dbReference type="ARBA" id="ARBA00022967"/>
    </source>
</evidence>
<evidence type="ECO:0000256" key="4">
    <source>
        <dbReference type="ARBA" id="ARBA00023027"/>
    </source>
</evidence>
<dbReference type="GO" id="GO:0048039">
    <property type="term" value="F:ubiquinone binding"/>
    <property type="evidence" value="ECO:0000318"/>
    <property type="project" value="GO_Central"/>
</dbReference>
<evidence type="ECO:0000256" key="7">
    <source>
        <dbReference type="SAM" id="Phobius"/>
    </source>
</evidence>
<dbReference type="STRING" id="4081.A0A3Q7EEU1"/>
<evidence type="ECO:0000256" key="5">
    <source>
        <dbReference type="ARBA" id="ARBA00047726"/>
    </source>
</evidence>
<dbReference type="Gramene" id="Solyc01g065597.1.1">
    <property type="protein sequence ID" value="Solyc01g065597.1.1"/>
    <property type="gene ID" value="Solyc01g065597.1"/>
</dbReference>
<dbReference type="GO" id="GO:0009060">
    <property type="term" value="P:aerobic respiration"/>
    <property type="evidence" value="ECO:0000318"/>
    <property type="project" value="GO_Central"/>
</dbReference>